<dbReference type="Pfam" id="PF02909">
    <property type="entry name" value="TetR_C_1"/>
    <property type="match status" value="1"/>
</dbReference>
<dbReference type="PRINTS" id="PR00455">
    <property type="entry name" value="HTHTETR"/>
</dbReference>
<dbReference type="GO" id="GO:0003700">
    <property type="term" value="F:DNA-binding transcription factor activity"/>
    <property type="evidence" value="ECO:0007669"/>
    <property type="project" value="TreeGrafter"/>
</dbReference>
<dbReference type="GO" id="GO:0045892">
    <property type="term" value="P:negative regulation of DNA-templated transcription"/>
    <property type="evidence" value="ECO:0007669"/>
    <property type="project" value="InterPro"/>
</dbReference>
<dbReference type="PANTHER" id="PTHR30055">
    <property type="entry name" value="HTH-TYPE TRANSCRIPTIONAL REGULATOR RUTR"/>
    <property type="match status" value="1"/>
</dbReference>
<gene>
    <name evidence="8" type="ORF">JOF28_002182</name>
</gene>
<keyword evidence="3 5" id="KW-0238">DNA-binding</keyword>
<dbReference type="PRINTS" id="PR00400">
    <property type="entry name" value="TETREPRESSOR"/>
</dbReference>
<proteinExistence type="predicted"/>
<dbReference type="SUPFAM" id="SSF48498">
    <property type="entry name" value="Tetracyclin repressor-like, C-terminal domain"/>
    <property type="match status" value="1"/>
</dbReference>
<dbReference type="PANTHER" id="PTHR30055:SF151">
    <property type="entry name" value="TRANSCRIPTIONAL REGULATORY PROTEIN"/>
    <property type="match status" value="1"/>
</dbReference>
<evidence type="ECO:0000256" key="5">
    <source>
        <dbReference type="PROSITE-ProRule" id="PRU00335"/>
    </source>
</evidence>
<keyword evidence="9" id="KW-1185">Reference proteome</keyword>
<evidence type="ECO:0000256" key="6">
    <source>
        <dbReference type="SAM" id="MobiDB-lite"/>
    </source>
</evidence>
<dbReference type="Pfam" id="PF00440">
    <property type="entry name" value="TetR_N"/>
    <property type="match status" value="1"/>
</dbReference>
<evidence type="ECO:0000313" key="9">
    <source>
        <dbReference type="Proteomes" id="UP000675163"/>
    </source>
</evidence>
<dbReference type="PROSITE" id="PS50977">
    <property type="entry name" value="HTH_TETR_2"/>
    <property type="match status" value="1"/>
</dbReference>
<dbReference type="InterPro" id="IPR050109">
    <property type="entry name" value="HTH-type_TetR-like_transc_reg"/>
</dbReference>
<name>A0A940PPT9_9MICO</name>
<reference evidence="8" key="1">
    <citation type="submission" date="2021-02" db="EMBL/GenBank/DDBJ databases">
        <title>Sequencing the genomes of 1000 actinobacteria strains.</title>
        <authorList>
            <person name="Klenk H.-P."/>
        </authorList>
    </citation>
    <scope>NUCLEOTIDE SEQUENCE</scope>
    <source>
        <strain evidence="8">DSM 22850</strain>
    </source>
</reference>
<dbReference type="InterPro" id="IPR036271">
    <property type="entry name" value="Tet_transcr_reg_TetR-rel_C_sf"/>
</dbReference>
<keyword evidence="2" id="KW-0805">Transcription regulation</keyword>
<evidence type="ECO:0000256" key="4">
    <source>
        <dbReference type="ARBA" id="ARBA00023163"/>
    </source>
</evidence>
<evidence type="ECO:0000259" key="7">
    <source>
        <dbReference type="PROSITE" id="PS50977"/>
    </source>
</evidence>
<sequence>MAHLERTEPGADTAKRSVGRPKQSVLSSRLIMETGLQLIDENGAEGAGMRAIAKRLGVRPSALYNHISGQAELVAGVRELICERISTEAFDRLPWDEGLEEWARHYRAAFASHPATIALLAVTPLMGAGSTTHMYDRVVEALVRGGWAEDRVLVMIVALESFILGSALDLAAADDMLDPGPESDAESFGRAYRARADSLASHAVRPADASFEVGLRALIAGFRAELAGV</sequence>
<evidence type="ECO:0000256" key="2">
    <source>
        <dbReference type="ARBA" id="ARBA00023015"/>
    </source>
</evidence>
<dbReference type="InterPro" id="IPR009057">
    <property type="entry name" value="Homeodomain-like_sf"/>
</dbReference>
<feature type="region of interest" description="Disordered" evidence="6">
    <location>
        <begin position="1"/>
        <end position="22"/>
    </location>
</feature>
<comment type="caution">
    <text evidence="8">The sequence shown here is derived from an EMBL/GenBank/DDBJ whole genome shotgun (WGS) entry which is preliminary data.</text>
</comment>
<evidence type="ECO:0000256" key="1">
    <source>
        <dbReference type="ARBA" id="ARBA00022491"/>
    </source>
</evidence>
<dbReference type="Proteomes" id="UP000675163">
    <property type="component" value="Unassembled WGS sequence"/>
</dbReference>
<dbReference type="EMBL" id="JAFIDA010000001">
    <property type="protein sequence ID" value="MBP1326950.1"/>
    <property type="molecule type" value="Genomic_DNA"/>
</dbReference>
<feature type="DNA-binding region" description="H-T-H motif" evidence="5">
    <location>
        <begin position="48"/>
        <end position="67"/>
    </location>
</feature>
<accession>A0A940PPT9</accession>
<dbReference type="RefSeq" id="WP_342452153.1">
    <property type="nucleotide sequence ID" value="NZ_JAFIDA010000001.1"/>
</dbReference>
<dbReference type="SUPFAM" id="SSF46689">
    <property type="entry name" value="Homeodomain-like"/>
    <property type="match status" value="1"/>
</dbReference>
<feature type="compositionally biased region" description="Basic and acidic residues" evidence="6">
    <location>
        <begin position="1"/>
        <end position="15"/>
    </location>
</feature>
<dbReference type="InterPro" id="IPR004111">
    <property type="entry name" value="Repressor_TetR_C"/>
</dbReference>
<dbReference type="AlphaFoldDB" id="A0A940PPT9"/>
<feature type="domain" description="HTH tetR-type" evidence="7">
    <location>
        <begin position="25"/>
        <end position="85"/>
    </location>
</feature>
<evidence type="ECO:0000256" key="3">
    <source>
        <dbReference type="ARBA" id="ARBA00023125"/>
    </source>
</evidence>
<keyword evidence="4" id="KW-0804">Transcription</keyword>
<keyword evidence="1" id="KW-0678">Repressor</keyword>
<dbReference type="InterPro" id="IPR001647">
    <property type="entry name" value="HTH_TetR"/>
</dbReference>
<organism evidence="8 9">
    <name type="scientific">Leucobacter exalbidus</name>
    <dbReference type="NCBI Taxonomy" id="662960"/>
    <lineage>
        <taxon>Bacteria</taxon>
        <taxon>Bacillati</taxon>
        <taxon>Actinomycetota</taxon>
        <taxon>Actinomycetes</taxon>
        <taxon>Micrococcales</taxon>
        <taxon>Microbacteriaceae</taxon>
        <taxon>Leucobacter</taxon>
    </lineage>
</organism>
<dbReference type="Gene3D" id="1.10.357.10">
    <property type="entry name" value="Tetracycline Repressor, domain 2"/>
    <property type="match status" value="1"/>
</dbReference>
<dbReference type="InterPro" id="IPR003012">
    <property type="entry name" value="Tet_transcr_reg_TetR"/>
</dbReference>
<dbReference type="GO" id="GO:0000976">
    <property type="term" value="F:transcription cis-regulatory region binding"/>
    <property type="evidence" value="ECO:0007669"/>
    <property type="project" value="TreeGrafter"/>
</dbReference>
<evidence type="ECO:0000313" key="8">
    <source>
        <dbReference type="EMBL" id="MBP1326950.1"/>
    </source>
</evidence>
<dbReference type="GO" id="GO:0046677">
    <property type="term" value="P:response to antibiotic"/>
    <property type="evidence" value="ECO:0007669"/>
    <property type="project" value="InterPro"/>
</dbReference>
<protein>
    <submittedName>
        <fullName evidence="8">AcrR family transcriptional regulator</fullName>
    </submittedName>
</protein>